<accession>A0A3B0VFI9</accession>
<keyword evidence="4" id="KW-0804">Transcription</keyword>
<evidence type="ECO:0000256" key="3">
    <source>
        <dbReference type="ARBA" id="ARBA00023125"/>
    </source>
</evidence>
<protein>
    <submittedName>
        <fullName evidence="6">Transcriptional regulator, LysR family</fullName>
    </submittedName>
</protein>
<keyword evidence="2" id="KW-0805">Transcription regulation</keyword>
<comment type="similarity">
    <text evidence="1">Belongs to the LysR transcriptional regulatory family.</text>
</comment>
<dbReference type="AlphaFoldDB" id="A0A3B0VFI9"/>
<dbReference type="PROSITE" id="PS50931">
    <property type="entry name" value="HTH_LYSR"/>
    <property type="match status" value="1"/>
</dbReference>
<evidence type="ECO:0000256" key="4">
    <source>
        <dbReference type="ARBA" id="ARBA00023163"/>
    </source>
</evidence>
<dbReference type="CDD" id="cd08422">
    <property type="entry name" value="PBP2_CrgA_like"/>
    <property type="match status" value="1"/>
</dbReference>
<name>A0A3B0VFI9_9ZZZZ</name>
<dbReference type="PRINTS" id="PR00039">
    <property type="entry name" value="HTHLYSR"/>
</dbReference>
<dbReference type="SUPFAM" id="SSF46785">
    <property type="entry name" value="Winged helix' DNA-binding domain"/>
    <property type="match status" value="1"/>
</dbReference>
<organism evidence="6">
    <name type="scientific">hydrothermal vent metagenome</name>
    <dbReference type="NCBI Taxonomy" id="652676"/>
    <lineage>
        <taxon>unclassified sequences</taxon>
        <taxon>metagenomes</taxon>
        <taxon>ecological metagenomes</taxon>
    </lineage>
</organism>
<reference evidence="6" key="1">
    <citation type="submission" date="2018-06" db="EMBL/GenBank/DDBJ databases">
        <authorList>
            <person name="Zhirakovskaya E."/>
        </authorList>
    </citation>
    <scope>NUCLEOTIDE SEQUENCE</scope>
</reference>
<dbReference type="GO" id="GO:0043565">
    <property type="term" value="F:sequence-specific DNA binding"/>
    <property type="evidence" value="ECO:0007669"/>
    <property type="project" value="TreeGrafter"/>
</dbReference>
<dbReference type="GO" id="GO:0006351">
    <property type="term" value="P:DNA-templated transcription"/>
    <property type="evidence" value="ECO:0007669"/>
    <property type="project" value="TreeGrafter"/>
</dbReference>
<dbReference type="EMBL" id="UOEW01000360">
    <property type="protein sequence ID" value="VAW42398.1"/>
    <property type="molecule type" value="Genomic_DNA"/>
</dbReference>
<dbReference type="PANTHER" id="PTHR30537:SF5">
    <property type="entry name" value="HTH-TYPE TRANSCRIPTIONAL ACTIVATOR TTDR-RELATED"/>
    <property type="match status" value="1"/>
</dbReference>
<dbReference type="Pfam" id="PF00126">
    <property type="entry name" value="HTH_1"/>
    <property type="match status" value="1"/>
</dbReference>
<dbReference type="Gene3D" id="1.10.10.10">
    <property type="entry name" value="Winged helix-like DNA-binding domain superfamily/Winged helix DNA-binding domain"/>
    <property type="match status" value="1"/>
</dbReference>
<dbReference type="InterPro" id="IPR036390">
    <property type="entry name" value="WH_DNA-bd_sf"/>
</dbReference>
<dbReference type="FunFam" id="1.10.10.10:FF:000001">
    <property type="entry name" value="LysR family transcriptional regulator"/>
    <property type="match status" value="1"/>
</dbReference>
<dbReference type="InterPro" id="IPR036388">
    <property type="entry name" value="WH-like_DNA-bd_sf"/>
</dbReference>
<gene>
    <name evidence="6" type="ORF">MNBD_GAMMA01-825</name>
</gene>
<keyword evidence="3" id="KW-0238">DNA-binding</keyword>
<dbReference type="GO" id="GO:0003700">
    <property type="term" value="F:DNA-binding transcription factor activity"/>
    <property type="evidence" value="ECO:0007669"/>
    <property type="project" value="InterPro"/>
</dbReference>
<dbReference type="InterPro" id="IPR000847">
    <property type="entry name" value="LysR_HTH_N"/>
</dbReference>
<dbReference type="Pfam" id="PF03466">
    <property type="entry name" value="LysR_substrate"/>
    <property type="match status" value="1"/>
</dbReference>
<dbReference type="InterPro" id="IPR058163">
    <property type="entry name" value="LysR-type_TF_proteobact-type"/>
</dbReference>
<evidence type="ECO:0000256" key="2">
    <source>
        <dbReference type="ARBA" id="ARBA00023015"/>
    </source>
</evidence>
<dbReference type="PANTHER" id="PTHR30537">
    <property type="entry name" value="HTH-TYPE TRANSCRIPTIONAL REGULATOR"/>
    <property type="match status" value="1"/>
</dbReference>
<proteinExistence type="inferred from homology"/>
<evidence type="ECO:0000313" key="6">
    <source>
        <dbReference type="EMBL" id="VAW42398.1"/>
    </source>
</evidence>
<dbReference type="InterPro" id="IPR005119">
    <property type="entry name" value="LysR_subst-bd"/>
</dbReference>
<dbReference type="SUPFAM" id="SSF53850">
    <property type="entry name" value="Periplasmic binding protein-like II"/>
    <property type="match status" value="1"/>
</dbReference>
<dbReference type="Gene3D" id="3.40.190.290">
    <property type="match status" value="1"/>
</dbReference>
<evidence type="ECO:0000259" key="5">
    <source>
        <dbReference type="PROSITE" id="PS50931"/>
    </source>
</evidence>
<sequence length="305" mass="34367">MNEFKDMKSFIRIVEAGSITKAASQLNIAKSALSKRLSILEQRLGINLLNRTTRSQALTDSGKLYYQQCLRIIEDVSVMESSLQNKLCALSGPIKITVPLSFGLSHLSPALLKFNKTHPQIQFDIDFNDKKVDLINEGYDMALRIGKLEDSSLIAKKITSAKLILVASESYLKKHGTPQVPTDLLQGHVRLHYRNTTETLTFKNNDNTLVSINIPTTMISNSGDYLCQAAVHDMGLLSTPDFICHKYVKTGQLRPILTDYYQPAVRGIYAVYPQTRHLSRKARELIDFFVKYFAKMPDWGVRPGI</sequence>
<evidence type="ECO:0000256" key="1">
    <source>
        <dbReference type="ARBA" id="ARBA00009437"/>
    </source>
</evidence>
<feature type="domain" description="HTH lysR-type" evidence="5">
    <location>
        <begin position="1"/>
        <end position="59"/>
    </location>
</feature>